<dbReference type="PROSITE" id="PS51257">
    <property type="entry name" value="PROKAR_LIPOPROTEIN"/>
    <property type="match status" value="1"/>
</dbReference>
<gene>
    <name evidence="2" type="ORF">NUH29_12475</name>
</gene>
<accession>A0ABT1ZI24</accession>
<reference evidence="2 3" key="1">
    <citation type="submission" date="2022-08" db="EMBL/GenBank/DDBJ databases">
        <authorList>
            <person name="Li F."/>
        </authorList>
    </citation>
    <scope>NUCLEOTIDE SEQUENCE [LARGE SCALE GENOMIC DNA]</scope>
    <source>
        <strain evidence="2 3">10F1B-8-1</strain>
    </source>
</reference>
<evidence type="ECO:0000313" key="2">
    <source>
        <dbReference type="EMBL" id="MCS0500362.1"/>
    </source>
</evidence>
<proteinExistence type="predicted"/>
<dbReference type="Pfam" id="PF12028">
    <property type="entry name" value="DUF3515"/>
    <property type="match status" value="1"/>
</dbReference>
<organism evidence="2 3">
    <name type="scientific">Protaetiibacter mangrovi</name>
    <dbReference type="NCBI Taxonomy" id="2970926"/>
    <lineage>
        <taxon>Bacteria</taxon>
        <taxon>Bacillati</taxon>
        <taxon>Actinomycetota</taxon>
        <taxon>Actinomycetes</taxon>
        <taxon>Micrococcales</taxon>
        <taxon>Microbacteriaceae</taxon>
        <taxon>Protaetiibacter</taxon>
    </lineage>
</organism>
<feature type="signal peptide" evidence="1">
    <location>
        <begin position="1"/>
        <end position="17"/>
    </location>
</feature>
<protein>
    <submittedName>
        <fullName evidence="2">DUF3515 domain-containing protein</fullName>
    </submittedName>
</protein>
<feature type="chain" id="PRO_5046741939" evidence="1">
    <location>
        <begin position="18"/>
        <end position="167"/>
    </location>
</feature>
<name>A0ABT1ZI24_9MICO</name>
<evidence type="ECO:0000256" key="1">
    <source>
        <dbReference type="SAM" id="SignalP"/>
    </source>
</evidence>
<dbReference type="Proteomes" id="UP001205337">
    <property type="component" value="Unassembled WGS sequence"/>
</dbReference>
<dbReference type="InterPro" id="IPR021903">
    <property type="entry name" value="DUF3515"/>
</dbReference>
<dbReference type="RefSeq" id="WP_258799515.1">
    <property type="nucleotide sequence ID" value="NZ_JANTHX010000008.1"/>
</dbReference>
<keyword evidence="1" id="KW-0732">Signal</keyword>
<evidence type="ECO:0000313" key="3">
    <source>
        <dbReference type="Proteomes" id="UP001205337"/>
    </source>
</evidence>
<dbReference type="EMBL" id="JANTHX010000008">
    <property type="protein sequence ID" value="MCS0500362.1"/>
    <property type="molecule type" value="Genomic_DNA"/>
</dbReference>
<comment type="caution">
    <text evidence="2">The sequence shown here is derived from an EMBL/GenBank/DDBJ whole genome shotgun (WGS) entry which is preliminary data.</text>
</comment>
<keyword evidence="3" id="KW-1185">Reference proteome</keyword>
<sequence>MRIARAAVAAASAVALAVSLAGCASIVPLEPAEDANNPGCADVIVRLPDTVAGQDRRETNAQATGAWGSPTSVLLYCGVDVPSASTQRCVQVDGIYWLVDGDKAPTYVMTSYGREPAVDVVVDTSVTGTTPALMDLSRVVSFTTPNGHECTDLDDADIIDGSSGSGG</sequence>